<gene>
    <name evidence="1" type="ORF">DARMORV10_A07P23650.1</name>
</gene>
<name>A0A816Z0R1_BRANA</name>
<dbReference type="Proteomes" id="UP001295469">
    <property type="component" value="Chromosome A07"/>
</dbReference>
<reference evidence="1" key="1">
    <citation type="submission" date="2021-01" db="EMBL/GenBank/DDBJ databases">
        <authorList>
            <consortium name="Genoscope - CEA"/>
            <person name="William W."/>
        </authorList>
    </citation>
    <scope>NUCLEOTIDE SEQUENCE</scope>
</reference>
<dbReference type="Gene3D" id="1.10.510.10">
    <property type="entry name" value="Transferase(Phosphotransferase) domain 1"/>
    <property type="match status" value="1"/>
</dbReference>
<evidence type="ECO:0000313" key="1">
    <source>
        <dbReference type="EMBL" id="CAF2172347.1"/>
    </source>
</evidence>
<dbReference type="AlphaFoldDB" id="A0A816Z0R1"/>
<proteinExistence type="predicted"/>
<accession>A0A816Z0R1</accession>
<protein>
    <submittedName>
        <fullName evidence="1">(rape) hypothetical protein</fullName>
    </submittedName>
</protein>
<sequence>MQERREPVEFGGDLNEMRPGQMKMFLDLALRCCEKRNEDRPTMISVAKELSFILKQSDEIRR</sequence>
<dbReference type="EMBL" id="HG994361">
    <property type="protein sequence ID" value="CAF2172347.1"/>
    <property type="molecule type" value="Genomic_DNA"/>
</dbReference>
<organism evidence="1">
    <name type="scientific">Brassica napus</name>
    <name type="common">Rape</name>
    <dbReference type="NCBI Taxonomy" id="3708"/>
    <lineage>
        <taxon>Eukaryota</taxon>
        <taxon>Viridiplantae</taxon>
        <taxon>Streptophyta</taxon>
        <taxon>Embryophyta</taxon>
        <taxon>Tracheophyta</taxon>
        <taxon>Spermatophyta</taxon>
        <taxon>Magnoliopsida</taxon>
        <taxon>eudicotyledons</taxon>
        <taxon>Gunneridae</taxon>
        <taxon>Pentapetalae</taxon>
        <taxon>rosids</taxon>
        <taxon>malvids</taxon>
        <taxon>Brassicales</taxon>
        <taxon>Brassicaceae</taxon>
        <taxon>Brassiceae</taxon>
        <taxon>Brassica</taxon>
    </lineage>
</organism>